<feature type="compositionally biased region" description="Basic residues" evidence="1">
    <location>
        <begin position="1"/>
        <end position="11"/>
    </location>
</feature>
<feature type="region of interest" description="Disordered" evidence="1">
    <location>
        <begin position="202"/>
        <end position="296"/>
    </location>
</feature>
<feature type="region of interest" description="Disordered" evidence="1">
    <location>
        <begin position="165"/>
        <end position="187"/>
    </location>
</feature>
<sequence>MAPTLGKRKRITRDELEQPSRPPSPSSASSESESDSEDVQDIFRRAFEAKFKPLEVDSKKPRVEEVNLELEDQEEEDSDWSGITSDEEEQVQVVEYSHLRHTGDRASKAEQRAFMSSKPPTLSGSTLFKTRPSTKAPADENDLTEASHLKNDVALQRLLRDSHLLSSTSTSGTSTPTLSAVGSQRHKSTDLHLLSLGAKSSIHAQKNMPMSHRIGISAKAKEREERRRAEAKENGVILEKERRAKKFTKERERGVGGPGVGKFRGGTLSLSKKDVRDITSSGGGRGGKGKGKRGRR</sequence>
<name>A0A6A5Z764_9PLEO</name>
<dbReference type="OrthoDB" id="5556956at2759"/>
<dbReference type="AlphaFoldDB" id="A0A6A5Z764"/>
<organism evidence="2 3">
    <name type="scientific">Lophiotrema nucula</name>
    <dbReference type="NCBI Taxonomy" id="690887"/>
    <lineage>
        <taxon>Eukaryota</taxon>
        <taxon>Fungi</taxon>
        <taxon>Dikarya</taxon>
        <taxon>Ascomycota</taxon>
        <taxon>Pezizomycotina</taxon>
        <taxon>Dothideomycetes</taxon>
        <taxon>Pleosporomycetidae</taxon>
        <taxon>Pleosporales</taxon>
        <taxon>Lophiotremataceae</taxon>
        <taxon>Lophiotrema</taxon>
    </lineage>
</organism>
<evidence type="ECO:0000313" key="2">
    <source>
        <dbReference type="EMBL" id="KAF2114893.1"/>
    </source>
</evidence>
<reference evidence="2" key="1">
    <citation type="journal article" date="2020" name="Stud. Mycol.">
        <title>101 Dothideomycetes genomes: a test case for predicting lifestyles and emergence of pathogens.</title>
        <authorList>
            <person name="Haridas S."/>
            <person name="Albert R."/>
            <person name="Binder M."/>
            <person name="Bloem J."/>
            <person name="Labutti K."/>
            <person name="Salamov A."/>
            <person name="Andreopoulos B."/>
            <person name="Baker S."/>
            <person name="Barry K."/>
            <person name="Bills G."/>
            <person name="Bluhm B."/>
            <person name="Cannon C."/>
            <person name="Castanera R."/>
            <person name="Culley D."/>
            <person name="Daum C."/>
            <person name="Ezra D."/>
            <person name="Gonzalez J."/>
            <person name="Henrissat B."/>
            <person name="Kuo A."/>
            <person name="Liang C."/>
            <person name="Lipzen A."/>
            <person name="Lutzoni F."/>
            <person name="Magnuson J."/>
            <person name="Mondo S."/>
            <person name="Nolan M."/>
            <person name="Ohm R."/>
            <person name="Pangilinan J."/>
            <person name="Park H.-J."/>
            <person name="Ramirez L."/>
            <person name="Alfaro M."/>
            <person name="Sun H."/>
            <person name="Tritt A."/>
            <person name="Yoshinaga Y."/>
            <person name="Zwiers L.-H."/>
            <person name="Turgeon B."/>
            <person name="Goodwin S."/>
            <person name="Spatafora J."/>
            <person name="Crous P."/>
            <person name="Grigoriev I."/>
        </authorList>
    </citation>
    <scope>NUCLEOTIDE SEQUENCE</scope>
    <source>
        <strain evidence="2">CBS 627.86</strain>
    </source>
</reference>
<gene>
    <name evidence="2" type="ORF">BDV96DRAFT_600056</name>
</gene>
<protein>
    <submittedName>
        <fullName evidence="2">Uncharacterized protein</fullName>
    </submittedName>
</protein>
<dbReference type="InterPro" id="IPR053030">
    <property type="entry name" value="Ribosomal_biogenesis_FAF1-like"/>
</dbReference>
<proteinExistence type="predicted"/>
<dbReference type="InterPro" id="IPR027973">
    <property type="entry name" value="FSAF1-like"/>
</dbReference>
<dbReference type="PANTHER" id="PTHR28096">
    <property type="entry name" value="PROTEIN FAF1"/>
    <property type="match status" value="1"/>
</dbReference>
<accession>A0A6A5Z764</accession>
<feature type="compositionally biased region" description="Basic residues" evidence="1">
    <location>
        <begin position="287"/>
        <end position="296"/>
    </location>
</feature>
<dbReference type="Proteomes" id="UP000799770">
    <property type="component" value="Unassembled WGS sequence"/>
</dbReference>
<dbReference type="GO" id="GO:0005730">
    <property type="term" value="C:nucleolus"/>
    <property type="evidence" value="ECO:0007669"/>
    <property type="project" value="TreeGrafter"/>
</dbReference>
<dbReference type="PANTHER" id="PTHR28096:SF1">
    <property type="entry name" value="PROTEIN FAF1"/>
    <property type="match status" value="1"/>
</dbReference>
<evidence type="ECO:0000313" key="3">
    <source>
        <dbReference type="Proteomes" id="UP000799770"/>
    </source>
</evidence>
<dbReference type="GO" id="GO:0000462">
    <property type="term" value="P:maturation of SSU-rRNA from tricistronic rRNA transcript (SSU-rRNA, 5.8S rRNA, LSU-rRNA)"/>
    <property type="evidence" value="ECO:0007669"/>
    <property type="project" value="TreeGrafter"/>
</dbReference>
<feature type="compositionally biased region" description="Basic and acidic residues" evidence="1">
    <location>
        <begin position="97"/>
        <end position="111"/>
    </location>
</feature>
<feature type="compositionally biased region" description="Basic and acidic residues" evidence="1">
    <location>
        <begin position="219"/>
        <end position="254"/>
    </location>
</feature>
<evidence type="ECO:0000256" key="1">
    <source>
        <dbReference type="SAM" id="MobiDB-lite"/>
    </source>
</evidence>
<dbReference type="Pfam" id="PF15375">
    <property type="entry name" value="FSAF1"/>
    <property type="match status" value="1"/>
</dbReference>
<keyword evidence="3" id="KW-1185">Reference proteome</keyword>
<feature type="compositionally biased region" description="Basic and acidic residues" evidence="1">
    <location>
        <begin position="54"/>
        <end position="65"/>
    </location>
</feature>
<feature type="compositionally biased region" description="Acidic residues" evidence="1">
    <location>
        <begin position="66"/>
        <end position="90"/>
    </location>
</feature>
<feature type="compositionally biased region" description="Low complexity" evidence="1">
    <location>
        <begin position="165"/>
        <end position="179"/>
    </location>
</feature>
<feature type="region of interest" description="Disordered" evidence="1">
    <location>
        <begin position="54"/>
        <end position="148"/>
    </location>
</feature>
<feature type="compositionally biased region" description="Gly residues" evidence="1">
    <location>
        <begin position="255"/>
        <end position="264"/>
    </location>
</feature>
<dbReference type="EMBL" id="ML977324">
    <property type="protein sequence ID" value="KAF2114893.1"/>
    <property type="molecule type" value="Genomic_DNA"/>
</dbReference>
<feature type="compositionally biased region" description="Polar residues" evidence="1">
    <location>
        <begin position="118"/>
        <end position="133"/>
    </location>
</feature>
<feature type="region of interest" description="Disordered" evidence="1">
    <location>
        <begin position="1"/>
        <end position="41"/>
    </location>
</feature>